<evidence type="ECO:0000313" key="3">
    <source>
        <dbReference type="EMBL" id="ARI76877.1"/>
    </source>
</evidence>
<protein>
    <recommendedName>
        <fullName evidence="5">SHOCT domain-containing protein</fullName>
    </recommendedName>
</protein>
<evidence type="ECO:0000259" key="2">
    <source>
        <dbReference type="Pfam" id="PF14472"/>
    </source>
</evidence>
<dbReference type="RefSeq" id="WP_085029352.1">
    <property type="nucleotide sequence ID" value="NZ_CP020772.1"/>
</dbReference>
<feature type="domain" description="SHOCT" evidence="1">
    <location>
        <begin position="125"/>
        <end position="152"/>
    </location>
</feature>
<dbReference type="InterPro" id="IPR018649">
    <property type="entry name" value="SHOCT"/>
</dbReference>
<dbReference type="KEGG" id="hmn:HM131_08500"/>
<dbReference type="AlphaFoldDB" id="A0A1W5ZUF6"/>
<sequence>MKRTFDFKYGGKVHIVVDEVFITFYRKGKSAKFYKKNGMKPKESILIEDIIGIQYKEPGMLSGYIRFVLETDKQVKIHKPLTDHNSIVFDKKEIRQAEQLKALVEGLIQNYAGKQEVASSIGAATEIEKLHELKQKGIITDKQFEEQKEKLLQ</sequence>
<name>A0A1W5ZUF6_9BACI</name>
<accession>A0A1W5ZUF6</accession>
<dbReference type="Proteomes" id="UP000192527">
    <property type="component" value="Chromosome"/>
</dbReference>
<gene>
    <name evidence="3" type="ORF">HM131_08500</name>
</gene>
<feature type="domain" description="DUF4429" evidence="2">
    <location>
        <begin position="18"/>
        <end position="104"/>
    </location>
</feature>
<reference evidence="3 4" key="1">
    <citation type="submission" date="2017-04" db="EMBL/GenBank/DDBJ databases">
        <title>The whole genome sequencing and assembly of Halobacillus mangrovi strain.</title>
        <authorList>
            <person name="Lee S.-J."/>
            <person name="Park M.-K."/>
            <person name="Kim J.-Y."/>
            <person name="Lee Y.-J."/>
            <person name="Yi H."/>
            <person name="Bahn Y.-S."/>
            <person name="Kim J.F."/>
            <person name="Lee D.-W."/>
        </authorList>
    </citation>
    <scope>NUCLEOTIDE SEQUENCE [LARGE SCALE GENOMIC DNA]</scope>
    <source>
        <strain evidence="3 4">KTB 131</strain>
    </source>
</reference>
<dbReference type="InterPro" id="IPR027860">
    <property type="entry name" value="DUF4429"/>
</dbReference>
<proteinExistence type="predicted"/>
<evidence type="ECO:0000313" key="4">
    <source>
        <dbReference type="Proteomes" id="UP000192527"/>
    </source>
</evidence>
<keyword evidence="4" id="KW-1185">Reference proteome</keyword>
<dbReference type="EMBL" id="CP020772">
    <property type="protein sequence ID" value="ARI76877.1"/>
    <property type="molecule type" value="Genomic_DNA"/>
</dbReference>
<organism evidence="3 4">
    <name type="scientific">Halobacillus mangrovi</name>
    <dbReference type="NCBI Taxonomy" id="402384"/>
    <lineage>
        <taxon>Bacteria</taxon>
        <taxon>Bacillati</taxon>
        <taxon>Bacillota</taxon>
        <taxon>Bacilli</taxon>
        <taxon>Bacillales</taxon>
        <taxon>Bacillaceae</taxon>
        <taxon>Halobacillus</taxon>
    </lineage>
</organism>
<dbReference type="Pfam" id="PF09851">
    <property type="entry name" value="SHOCT"/>
    <property type="match status" value="1"/>
</dbReference>
<evidence type="ECO:0008006" key="5">
    <source>
        <dbReference type="Google" id="ProtNLM"/>
    </source>
</evidence>
<evidence type="ECO:0000259" key="1">
    <source>
        <dbReference type="Pfam" id="PF09851"/>
    </source>
</evidence>
<dbReference type="Pfam" id="PF14472">
    <property type="entry name" value="DUF4429"/>
    <property type="match status" value="1"/>
</dbReference>